<protein>
    <submittedName>
        <fullName evidence="1">Uncharacterized protein</fullName>
    </submittedName>
</protein>
<reference evidence="1" key="1">
    <citation type="journal article" date="2020" name="Stud. Mycol.">
        <title>101 Dothideomycetes genomes: a test case for predicting lifestyles and emergence of pathogens.</title>
        <authorList>
            <person name="Haridas S."/>
            <person name="Albert R."/>
            <person name="Binder M."/>
            <person name="Bloem J."/>
            <person name="Labutti K."/>
            <person name="Salamov A."/>
            <person name="Andreopoulos B."/>
            <person name="Baker S."/>
            <person name="Barry K."/>
            <person name="Bills G."/>
            <person name="Bluhm B."/>
            <person name="Cannon C."/>
            <person name="Castanera R."/>
            <person name="Culley D."/>
            <person name="Daum C."/>
            <person name="Ezra D."/>
            <person name="Gonzalez J."/>
            <person name="Henrissat B."/>
            <person name="Kuo A."/>
            <person name="Liang C."/>
            <person name="Lipzen A."/>
            <person name="Lutzoni F."/>
            <person name="Magnuson J."/>
            <person name="Mondo S."/>
            <person name="Nolan M."/>
            <person name="Ohm R."/>
            <person name="Pangilinan J."/>
            <person name="Park H.-J."/>
            <person name="Ramirez L."/>
            <person name="Alfaro M."/>
            <person name="Sun H."/>
            <person name="Tritt A."/>
            <person name="Yoshinaga Y."/>
            <person name="Zwiers L.-H."/>
            <person name="Turgeon B."/>
            <person name="Goodwin S."/>
            <person name="Spatafora J."/>
            <person name="Crous P."/>
            <person name="Grigoriev I."/>
        </authorList>
    </citation>
    <scope>NUCLEOTIDE SEQUENCE</scope>
    <source>
        <strain evidence="1">CBS 113979</strain>
    </source>
</reference>
<evidence type="ECO:0000313" key="2">
    <source>
        <dbReference type="Proteomes" id="UP000800041"/>
    </source>
</evidence>
<dbReference type="Proteomes" id="UP000800041">
    <property type="component" value="Unassembled WGS sequence"/>
</dbReference>
<organism evidence="1 2">
    <name type="scientific">Aulographum hederae CBS 113979</name>
    <dbReference type="NCBI Taxonomy" id="1176131"/>
    <lineage>
        <taxon>Eukaryota</taxon>
        <taxon>Fungi</taxon>
        <taxon>Dikarya</taxon>
        <taxon>Ascomycota</taxon>
        <taxon>Pezizomycotina</taxon>
        <taxon>Dothideomycetes</taxon>
        <taxon>Pleosporomycetidae</taxon>
        <taxon>Aulographales</taxon>
        <taxon>Aulographaceae</taxon>
    </lineage>
</organism>
<evidence type="ECO:0000313" key="1">
    <source>
        <dbReference type="EMBL" id="KAF1984793.1"/>
    </source>
</evidence>
<dbReference type="AlphaFoldDB" id="A0A6G1GV09"/>
<proteinExistence type="predicted"/>
<name>A0A6G1GV09_9PEZI</name>
<keyword evidence="2" id="KW-1185">Reference proteome</keyword>
<sequence>MPNIVVFGSNYAVKNLLSLPEPLVWHHRTVVLLEQNTTPNSHTNMLMVCEPAEVDFDAGTDVWQKAGHHPGFLLHPQAFNRHSTRHRQQCQHAVFSARRRCKRGGYFQHSTTKRSCLGCDRCLLPLNRRVCRRCYVSLSRIHLMIPPRSRQYTGIQSASRSNL</sequence>
<dbReference type="EMBL" id="ML977166">
    <property type="protein sequence ID" value="KAF1984793.1"/>
    <property type="molecule type" value="Genomic_DNA"/>
</dbReference>
<gene>
    <name evidence="1" type="ORF">K402DRAFT_136367</name>
</gene>
<accession>A0A6G1GV09</accession>